<name>A0ACB9US54_9CETA</name>
<gene>
    <name evidence="1" type="ORF">MJG53_011425</name>
</gene>
<sequence>MEPAPAQDEGLRRKQAKKPVPEVLPRPPRALFCLTLQNPVRKACISIVEWKPFETIILLTIFANCVALAVYLPMPEDDNNRLNLGLEKLEYFFLIVFSIEAAMKIIAYGFLFHQDAYLRSGWNVLDFIIVFLGSPDGTRAPTPGRGLADRGPVSPFGRRRVFTVILEQVNLIQSNTAPMSSKGAGLDVKALRAFRVLRPLRLVSGVPSGWRSPAPPPACSLPRF</sequence>
<dbReference type="Proteomes" id="UP001057279">
    <property type="component" value="Linkage Group LG12"/>
</dbReference>
<evidence type="ECO:0000313" key="2">
    <source>
        <dbReference type="Proteomes" id="UP001057279"/>
    </source>
</evidence>
<comment type="caution">
    <text evidence="1">The sequence shown here is derived from an EMBL/GenBank/DDBJ whole genome shotgun (WGS) entry which is preliminary data.</text>
</comment>
<protein>
    <submittedName>
        <fullName evidence="1">Uncharacterized protein</fullName>
    </submittedName>
</protein>
<organism evidence="1 2">
    <name type="scientific">Ovis ammon polii x Ovis aries</name>
    <dbReference type="NCBI Taxonomy" id="2918886"/>
    <lineage>
        <taxon>Eukaryota</taxon>
        <taxon>Metazoa</taxon>
        <taxon>Chordata</taxon>
        <taxon>Craniata</taxon>
        <taxon>Vertebrata</taxon>
        <taxon>Euteleostomi</taxon>
        <taxon>Mammalia</taxon>
        <taxon>Eutheria</taxon>
        <taxon>Laurasiatheria</taxon>
        <taxon>Artiodactyla</taxon>
        <taxon>Ruminantia</taxon>
        <taxon>Pecora</taxon>
        <taxon>Bovidae</taxon>
        <taxon>Caprinae</taxon>
        <taxon>Ovis</taxon>
    </lineage>
</organism>
<evidence type="ECO:0000313" key="1">
    <source>
        <dbReference type="EMBL" id="KAI4578570.1"/>
    </source>
</evidence>
<proteinExistence type="predicted"/>
<accession>A0ACB9US54</accession>
<reference evidence="1" key="1">
    <citation type="submission" date="2022-03" db="EMBL/GenBank/DDBJ databases">
        <title>Genomic analyses of argali, domestic sheep and their hybrids provide insights into chromosomal evolution, heterosis and genetic basis of agronomic traits.</title>
        <authorList>
            <person name="Li M."/>
        </authorList>
    </citation>
    <scope>NUCLEOTIDE SEQUENCE</scope>
    <source>
        <strain evidence="1">F1 hybrid</strain>
    </source>
</reference>
<dbReference type="EMBL" id="CM043037">
    <property type="protein sequence ID" value="KAI4578570.1"/>
    <property type="molecule type" value="Genomic_DNA"/>
</dbReference>
<keyword evidence="2" id="KW-1185">Reference proteome</keyword>